<name>A0A3D9S2U4_9BACL</name>
<feature type="domain" description="Four-carbon acid sugar kinase nucleotide binding" evidence="8">
    <location>
        <begin position="263"/>
        <end position="431"/>
    </location>
</feature>
<keyword evidence="2" id="KW-0808">Transferase</keyword>
<dbReference type="OrthoDB" id="153193at2"/>
<dbReference type="SUPFAM" id="SSF142764">
    <property type="entry name" value="YgbK-like"/>
    <property type="match status" value="1"/>
</dbReference>
<feature type="domain" description="Four-carbon acid sugar kinase N-terminal" evidence="7">
    <location>
        <begin position="8"/>
        <end position="239"/>
    </location>
</feature>
<evidence type="ECO:0000256" key="1">
    <source>
        <dbReference type="ARBA" id="ARBA00005715"/>
    </source>
</evidence>
<gene>
    <name evidence="9" type="ORF">A8990_11199</name>
</gene>
<comment type="similarity">
    <text evidence="1">Belongs to the four-carbon acid sugar kinase family.</text>
</comment>
<keyword evidence="10" id="KW-1185">Reference proteome</keyword>
<dbReference type="Gene3D" id="3.40.50.10840">
    <property type="entry name" value="Putative sugar-binding, N-terminal domain"/>
    <property type="match status" value="1"/>
</dbReference>
<evidence type="ECO:0000256" key="4">
    <source>
        <dbReference type="ARBA" id="ARBA00022777"/>
    </source>
</evidence>
<dbReference type="InterPro" id="IPR031475">
    <property type="entry name" value="NBD_C"/>
</dbReference>
<dbReference type="InterPro" id="IPR037051">
    <property type="entry name" value="4-carb_acid_sugar_kinase_N_sf"/>
</dbReference>
<evidence type="ECO:0000313" key="10">
    <source>
        <dbReference type="Proteomes" id="UP000256304"/>
    </source>
</evidence>
<protein>
    <submittedName>
        <fullName evidence="9">Uncharacterized protein YgbK (DUF1537 family)</fullName>
    </submittedName>
</protein>
<evidence type="ECO:0000256" key="6">
    <source>
        <dbReference type="ARBA" id="ARBA00023277"/>
    </source>
</evidence>
<evidence type="ECO:0000256" key="2">
    <source>
        <dbReference type="ARBA" id="ARBA00022679"/>
    </source>
</evidence>
<dbReference type="GO" id="GO:0005524">
    <property type="term" value="F:ATP binding"/>
    <property type="evidence" value="ECO:0007669"/>
    <property type="project" value="UniProtKB-KW"/>
</dbReference>
<proteinExistence type="inferred from homology"/>
<dbReference type="Gene3D" id="3.40.980.20">
    <property type="entry name" value="Four-carbon acid sugar kinase, nucleotide binding domain"/>
    <property type="match status" value="1"/>
</dbReference>
<dbReference type="Pfam" id="PF07005">
    <property type="entry name" value="SBD_N"/>
    <property type="match status" value="1"/>
</dbReference>
<dbReference type="InterPro" id="IPR042213">
    <property type="entry name" value="NBD_C_sf"/>
</dbReference>
<keyword evidence="5" id="KW-0067">ATP-binding</keyword>
<reference evidence="9 10" key="1">
    <citation type="submission" date="2018-08" db="EMBL/GenBank/DDBJ databases">
        <title>Genomic Encyclopedia of Type Strains, Phase III (KMG-III): the genomes of soil and plant-associated and newly described type strains.</title>
        <authorList>
            <person name="Whitman W."/>
        </authorList>
    </citation>
    <scope>NUCLEOTIDE SEQUENCE [LARGE SCALE GENOMIC DNA]</scope>
    <source>
        <strain evidence="9 10">CGMCC 1.10966</strain>
    </source>
</reference>
<dbReference type="Proteomes" id="UP000256304">
    <property type="component" value="Unassembled WGS sequence"/>
</dbReference>
<dbReference type="Pfam" id="PF17042">
    <property type="entry name" value="NBD_C"/>
    <property type="match status" value="1"/>
</dbReference>
<sequence>MPIRAKWVVFDDDPTGTQNVADVPVILRSTREGFRRFMAQDRHAVYVLTNTRAMQTEEAVRYLESIVAMMDEEAVEAGVDVRYVLRGDSTLRGHIFEELEVLCRRDGKASPVALFVPAFPECGRMTVGGIHYLLQGETRVPVAETEFARDPVFGYASKTMQDWVRERGPGWTARTVVLAELRSRGAAAVRDALLLVEPYTVVVPDAETTDDIRLIAAGLDEAEKTGRQVAVRTAATFAAVRCGLAGLTLDSGSAGVGEARRLLIVCGSHTAASSRQLALLAERTGVAPIMVPTERVMEASADAEANVAALVDELAAKLRQQLENGGVALLSSERVRQEQHGTLADGAKVMHALTETVRAVAPFCDAVIAKGGITSAQVATDGLQADEAEVCGQLEAGISLWQLEARLGDGGEERRRISYAVIPGNVGDDGAMLRIAGKLKKMI</sequence>
<evidence type="ECO:0000313" key="9">
    <source>
        <dbReference type="EMBL" id="REE86202.1"/>
    </source>
</evidence>
<keyword evidence="6" id="KW-0119">Carbohydrate metabolism</keyword>
<dbReference type="RefSeq" id="WP_116189215.1">
    <property type="nucleotide sequence ID" value="NZ_QTTN01000011.1"/>
</dbReference>
<comment type="caution">
    <text evidence="9">The sequence shown here is derived from an EMBL/GenBank/DDBJ whole genome shotgun (WGS) entry which is preliminary data.</text>
</comment>
<dbReference type="EMBL" id="QTTN01000011">
    <property type="protein sequence ID" value="REE86202.1"/>
    <property type="molecule type" value="Genomic_DNA"/>
</dbReference>
<organism evidence="9 10">
    <name type="scientific">Paenibacillus taihuensis</name>
    <dbReference type="NCBI Taxonomy" id="1156355"/>
    <lineage>
        <taxon>Bacteria</taxon>
        <taxon>Bacillati</taxon>
        <taxon>Bacillota</taxon>
        <taxon>Bacilli</taxon>
        <taxon>Bacillales</taxon>
        <taxon>Paenibacillaceae</taxon>
        <taxon>Paenibacillus</taxon>
    </lineage>
</organism>
<evidence type="ECO:0000259" key="8">
    <source>
        <dbReference type="Pfam" id="PF17042"/>
    </source>
</evidence>
<dbReference type="InterPro" id="IPR010737">
    <property type="entry name" value="4-carb_acid_sugar_kinase_N"/>
</dbReference>
<keyword evidence="4" id="KW-0418">Kinase</keyword>
<dbReference type="GO" id="GO:0016301">
    <property type="term" value="F:kinase activity"/>
    <property type="evidence" value="ECO:0007669"/>
    <property type="project" value="UniProtKB-KW"/>
</dbReference>
<evidence type="ECO:0000256" key="3">
    <source>
        <dbReference type="ARBA" id="ARBA00022741"/>
    </source>
</evidence>
<evidence type="ECO:0000256" key="5">
    <source>
        <dbReference type="ARBA" id="ARBA00022840"/>
    </source>
</evidence>
<accession>A0A3D9S2U4</accession>
<evidence type="ECO:0000259" key="7">
    <source>
        <dbReference type="Pfam" id="PF07005"/>
    </source>
</evidence>
<keyword evidence="3" id="KW-0547">Nucleotide-binding</keyword>
<dbReference type="AlphaFoldDB" id="A0A3D9S2U4"/>